<name>A0A5B0N529_PUCGR</name>
<accession>A0A5B0N529</accession>
<evidence type="ECO:0000313" key="3">
    <source>
        <dbReference type="Proteomes" id="UP000325313"/>
    </source>
</evidence>
<feature type="compositionally biased region" description="Polar residues" evidence="1">
    <location>
        <begin position="161"/>
        <end position="191"/>
    </location>
</feature>
<gene>
    <name evidence="2" type="ORF">PGTUg99_026344</name>
</gene>
<dbReference type="InterPro" id="IPR016151">
    <property type="entry name" value="DNA_mismatch_repair_MutS_N"/>
</dbReference>
<feature type="region of interest" description="Disordered" evidence="1">
    <location>
        <begin position="292"/>
        <end position="312"/>
    </location>
</feature>
<feature type="compositionally biased region" description="Low complexity" evidence="1">
    <location>
        <begin position="296"/>
        <end position="312"/>
    </location>
</feature>
<dbReference type="AlphaFoldDB" id="A0A5B0N529"/>
<comment type="caution">
    <text evidence="2">The sequence shown here is derived from an EMBL/GenBank/DDBJ whole genome shotgun (WGS) entry which is preliminary data.</text>
</comment>
<proteinExistence type="predicted"/>
<reference evidence="2 3" key="1">
    <citation type="submission" date="2019-05" db="EMBL/GenBank/DDBJ databases">
        <title>Emergence of the Ug99 lineage of the wheat stem rust pathogen through somatic hybridization.</title>
        <authorList>
            <person name="Li F."/>
            <person name="Upadhyaya N.M."/>
            <person name="Sperschneider J."/>
            <person name="Matny O."/>
            <person name="Nguyen-Phuc H."/>
            <person name="Mago R."/>
            <person name="Raley C."/>
            <person name="Miller M.E."/>
            <person name="Silverstein K.A.T."/>
            <person name="Henningsen E."/>
            <person name="Hirsch C.D."/>
            <person name="Visser B."/>
            <person name="Pretorius Z.A."/>
            <person name="Steffenson B.J."/>
            <person name="Schwessinger B."/>
            <person name="Dodds P.N."/>
            <person name="Figueroa M."/>
        </authorList>
    </citation>
    <scope>NUCLEOTIDE SEQUENCE [LARGE SCALE GENOMIC DNA]</scope>
    <source>
        <strain evidence="2 3">Ug99</strain>
    </source>
</reference>
<dbReference type="Gene3D" id="3.40.1170.10">
    <property type="entry name" value="DNA repair protein MutS, domain I"/>
    <property type="match status" value="1"/>
</dbReference>
<protein>
    <submittedName>
        <fullName evidence="2">Uncharacterized protein</fullName>
    </submittedName>
</protein>
<dbReference type="GO" id="GO:0006298">
    <property type="term" value="P:mismatch repair"/>
    <property type="evidence" value="ECO:0007669"/>
    <property type="project" value="InterPro"/>
</dbReference>
<dbReference type="EMBL" id="VDEP01000438">
    <property type="protein sequence ID" value="KAA1083308.1"/>
    <property type="molecule type" value="Genomic_DNA"/>
</dbReference>
<evidence type="ECO:0000313" key="2">
    <source>
        <dbReference type="EMBL" id="KAA1083308.1"/>
    </source>
</evidence>
<sequence>MDVLTGALAQLLGYSVAHLPHQHHTNNSGTRHPLFQVATTPMYPTKAPEVETVLRFIGPKTNGEPGLPLCSLSRTGAIIFLRECLTSQQMRIQIYRSDQPSSKSSSSWSLAVQASPGNLKPLADLQTITSHHKILFSAIVLRHPSLPIHPGHVRETAGRNLQTADQHSSILTRPAQDDQSNPDLLNNSTSPSKPPSLEAIRPKQIKKSAADSSFHPTIANRQEFGSPLTNTLNQNSMGQENYLSTHAQPSQIPPKVTWLDENNAKRLFLKSSRRPSRPNAARGFTVGTSTLSVPASSRQVSVPSCSRSPVVS</sequence>
<dbReference type="Proteomes" id="UP000325313">
    <property type="component" value="Unassembled WGS sequence"/>
</dbReference>
<dbReference type="GO" id="GO:0030983">
    <property type="term" value="F:mismatched DNA binding"/>
    <property type="evidence" value="ECO:0007669"/>
    <property type="project" value="InterPro"/>
</dbReference>
<organism evidence="2 3">
    <name type="scientific">Puccinia graminis f. sp. tritici</name>
    <dbReference type="NCBI Taxonomy" id="56615"/>
    <lineage>
        <taxon>Eukaryota</taxon>
        <taxon>Fungi</taxon>
        <taxon>Dikarya</taxon>
        <taxon>Basidiomycota</taxon>
        <taxon>Pucciniomycotina</taxon>
        <taxon>Pucciniomycetes</taxon>
        <taxon>Pucciniales</taxon>
        <taxon>Pucciniaceae</taxon>
        <taxon>Puccinia</taxon>
    </lineage>
</organism>
<feature type="region of interest" description="Disordered" evidence="1">
    <location>
        <begin position="161"/>
        <end position="211"/>
    </location>
</feature>
<dbReference type="GO" id="GO:0005524">
    <property type="term" value="F:ATP binding"/>
    <property type="evidence" value="ECO:0007669"/>
    <property type="project" value="InterPro"/>
</dbReference>
<evidence type="ECO:0000256" key="1">
    <source>
        <dbReference type="SAM" id="MobiDB-lite"/>
    </source>
</evidence>